<dbReference type="GO" id="GO:0003677">
    <property type="term" value="F:DNA binding"/>
    <property type="evidence" value="ECO:0007669"/>
    <property type="project" value="UniProtKB-UniRule"/>
</dbReference>
<dbReference type="Pfam" id="PF00589">
    <property type="entry name" value="Phage_integrase"/>
    <property type="match status" value="1"/>
</dbReference>
<evidence type="ECO:0000256" key="1">
    <source>
        <dbReference type="ARBA" id="ARBA00022908"/>
    </source>
</evidence>
<dbReference type="InterPro" id="IPR044068">
    <property type="entry name" value="CB"/>
</dbReference>
<dbReference type="GO" id="GO:0006310">
    <property type="term" value="P:DNA recombination"/>
    <property type="evidence" value="ECO:0007669"/>
    <property type="project" value="UniProtKB-KW"/>
</dbReference>
<dbReference type="InterPro" id="IPR052925">
    <property type="entry name" value="Phage_Integrase-like_Recomb"/>
</dbReference>
<dbReference type="SUPFAM" id="SSF56349">
    <property type="entry name" value="DNA breaking-rejoining enzymes"/>
    <property type="match status" value="1"/>
</dbReference>
<dbReference type="Gene3D" id="1.10.443.10">
    <property type="entry name" value="Intergrase catalytic core"/>
    <property type="match status" value="1"/>
</dbReference>
<dbReference type="InterPro" id="IPR013762">
    <property type="entry name" value="Integrase-like_cat_sf"/>
</dbReference>
<evidence type="ECO:0000313" key="4">
    <source>
        <dbReference type="EMBL" id="MBF1128774.1"/>
    </source>
</evidence>
<keyword evidence="3" id="KW-0233">DNA recombination</keyword>
<dbReference type="Pfam" id="PF02899">
    <property type="entry name" value="Phage_int_SAM_1"/>
    <property type="match status" value="1"/>
</dbReference>
<evidence type="ECO:0000313" key="5">
    <source>
        <dbReference type="Proteomes" id="UP000757890"/>
    </source>
</evidence>
<accession>A0A930B5B3</accession>
<evidence type="ECO:0000256" key="3">
    <source>
        <dbReference type="ARBA" id="ARBA00023172"/>
    </source>
</evidence>
<comment type="caution">
    <text evidence="4">The sequence shown here is derived from an EMBL/GenBank/DDBJ whole genome shotgun (WGS) entry which is preliminary data.</text>
</comment>
<name>A0A930B5B3_9FIRM</name>
<dbReference type="InterPro" id="IPR002104">
    <property type="entry name" value="Integrase_catalytic"/>
</dbReference>
<dbReference type="RefSeq" id="WP_227136996.1">
    <property type="nucleotide sequence ID" value="NZ_CAJPSS010000006.1"/>
</dbReference>
<protein>
    <submittedName>
        <fullName evidence="4">Site-specific integrase</fullName>
    </submittedName>
</protein>
<proteinExistence type="predicted"/>
<dbReference type="PANTHER" id="PTHR34605">
    <property type="entry name" value="PHAGE_INTEGRASE DOMAIN-CONTAINING PROTEIN"/>
    <property type="match status" value="1"/>
</dbReference>
<dbReference type="PROSITE" id="PS51900">
    <property type="entry name" value="CB"/>
    <property type="match status" value="1"/>
</dbReference>
<evidence type="ECO:0000256" key="2">
    <source>
        <dbReference type="ARBA" id="ARBA00023125"/>
    </source>
</evidence>
<dbReference type="InterPro" id="IPR004107">
    <property type="entry name" value="Integrase_SAM-like_N"/>
</dbReference>
<dbReference type="Proteomes" id="UP000757890">
    <property type="component" value="Unassembled WGS sequence"/>
</dbReference>
<reference evidence="4" key="1">
    <citation type="submission" date="2020-04" db="EMBL/GenBank/DDBJ databases">
        <title>Deep metagenomics examines the oral microbiome during advanced dental caries in children, revealing novel taxa and co-occurrences with host molecules.</title>
        <authorList>
            <person name="Baker J.L."/>
            <person name="Morton J.T."/>
            <person name="Dinis M."/>
            <person name="Alvarez R."/>
            <person name="Tran N.C."/>
            <person name="Knight R."/>
            <person name="Edlund A."/>
        </authorList>
    </citation>
    <scope>NUCLEOTIDE SEQUENCE</scope>
    <source>
        <strain evidence="4">JCVI_32_bin.14</strain>
    </source>
</reference>
<gene>
    <name evidence="4" type="ORF">HXL70_01805</name>
</gene>
<dbReference type="Gene3D" id="1.10.150.130">
    <property type="match status" value="1"/>
</dbReference>
<dbReference type="PROSITE" id="PS51898">
    <property type="entry name" value="TYR_RECOMBINASE"/>
    <property type="match status" value="1"/>
</dbReference>
<keyword evidence="2" id="KW-0238">DNA-binding</keyword>
<sequence length="330" mass="37897">MPEKHFYLRNIIQTKDNLRLSDKSKETLSETKAVNTVDAYESDWNDFCDWCKYHKVSAFPATVETIVNYINDLADYAKISTIRRRISAISENYNAAGFSEQNPCRVWIVRETMIGLTRTKGAMQKGKTPIYWEELEQMISYIDTDSLSGIRDKAILLLGFLGAFRRSELSGLDFEDITRYPQGIIVTLKHSKTDQEQVGQQVGIPYLKNPNMCAIVALNKWIQEAQITSGPLFRRILKNGRLSSHRLSDKSINLLVKKYIELIGLPVELYGAHSLRHGFATYAALHGVEERLIMKQTRHRSVEMVRHYINEADLFTNNPITMIFQKNDKG</sequence>
<dbReference type="EMBL" id="JABZMK010000002">
    <property type="protein sequence ID" value="MBF1128774.1"/>
    <property type="molecule type" value="Genomic_DNA"/>
</dbReference>
<dbReference type="GO" id="GO:0015074">
    <property type="term" value="P:DNA integration"/>
    <property type="evidence" value="ECO:0007669"/>
    <property type="project" value="UniProtKB-KW"/>
</dbReference>
<dbReference type="SUPFAM" id="SSF47823">
    <property type="entry name" value="lambda integrase-like, N-terminal domain"/>
    <property type="match status" value="1"/>
</dbReference>
<dbReference type="InterPro" id="IPR011010">
    <property type="entry name" value="DNA_brk_join_enz"/>
</dbReference>
<dbReference type="PANTHER" id="PTHR34605:SF4">
    <property type="entry name" value="DNA ADENINE METHYLTRANSFERASE"/>
    <property type="match status" value="1"/>
</dbReference>
<dbReference type="InterPro" id="IPR010998">
    <property type="entry name" value="Integrase_recombinase_N"/>
</dbReference>
<dbReference type="CDD" id="cd00799">
    <property type="entry name" value="INT_Cre_C"/>
    <property type="match status" value="1"/>
</dbReference>
<dbReference type="AlphaFoldDB" id="A0A930B5B3"/>
<organism evidence="4 5">
    <name type="scientific">Dialister invisus</name>
    <dbReference type="NCBI Taxonomy" id="218538"/>
    <lineage>
        <taxon>Bacteria</taxon>
        <taxon>Bacillati</taxon>
        <taxon>Bacillota</taxon>
        <taxon>Negativicutes</taxon>
        <taxon>Veillonellales</taxon>
        <taxon>Veillonellaceae</taxon>
        <taxon>Dialister</taxon>
    </lineage>
</organism>
<keyword evidence="1" id="KW-0229">DNA integration</keyword>